<keyword evidence="3" id="KW-1185">Reference proteome</keyword>
<organism evidence="2 3">
    <name type="scientific">Ditylenchus destructor</name>
    <dbReference type="NCBI Taxonomy" id="166010"/>
    <lineage>
        <taxon>Eukaryota</taxon>
        <taxon>Metazoa</taxon>
        <taxon>Ecdysozoa</taxon>
        <taxon>Nematoda</taxon>
        <taxon>Chromadorea</taxon>
        <taxon>Rhabditida</taxon>
        <taxon>Tylenchina</taxon>
        <taxon>Tylenchomorpha</taxon>
        <taxon>Sphaerularioidea</taxon>
        <taxon>Anguinidae</taxon>
        <taxon>Anguininae</taxon>
        <taxon>Ditylenchus</taxon>
    </lineage>
</organism>
<dbReference type="AlphaFoldDB" id="A0AAD4MZK1"/>
<accession>A0AAD4MZK1</accession>
<evidence type="ECO:0000313" key="3">
    <source>
        <dbReference type="Proteomes" id="UP001201812"/>
    </source>
</evidence>
<keyword evidence="1" id="KW-0812">Transmembrane</keyword>
<name>A0AAD4MZK1_9BILA</name>
<dbReference type="Proteomes" id="UP001201812">
    <property type="component" value="Unassembled WGS sequence"/>
</dbReference>
<proteinExistence type="predicted"/>
<sequence>MFTTLYSSSPSQWFENEQVSVSTESPLDSTPSYASHVHINRDHLFFWLLISFILTLLVSSIFANGYLLLKNRHLQRRFEKKYGLPCNHFEKSMQKTVMRPKRSITIAKSPLAMP</sequence>
<dbReference type="EMBL" id="JAKKPZ010000029">
    <property type="protein sequence ID" value="KAI1709798.1"/>
    <property type="molecule type" value="Genomic_DNA"/>
</dbReference>
<gene>
    <name evidence="2" type="ORF">DdX_11191</name>
</gene>
<evidence type="ECO:0000313" key="2">
    <source>
        <dbReference type="EMBL" id="KAI1709798.1"/>
    </source>
</evidence>
<protein>
    <submittedName>
        <fullName evidence="2">Uncharacterized protein</fullName>
    </submittedName>
</protein>
<keyword evidence="1" id="KW-1133">Transmembrane helix</keyword>
<reference evidence="2" key="1">
    <citation type="submission" date="2022-01" db="EMBL/GenBank/DDBJ databases">
        <title>Genome Sequence Resource for Two Populations of Ditylenchus destructor, the Migratory Endoparasitic Phytonematode.</title>
        <authorList>
            <person name="Zhang H."/>
            <person name="Lin R."/>
            <person name="Xie B."/>
        </authorList>
    </citation>
    <scope>NUCLEOTIDE SEQUENCE</scope>
    <source>
        <strain evidence="2">BazhouSP</strain>
    </source>
</reference>
<keyword evidence="1" id="KW-0472">Membrane</keyword>
<feature type="transmembrane region" description="Helical" evidence="1">
    <location>
        <begin position="44"/>
        <end position="69"/>
    </location>
</feature>
<evidence type="ECO:0000256" key="1">
    <source>
        <dbReference type="SAM" id="Phobius"/>
    </source>
</evidence>
<comment type="caution">
    <text evidence="2">The sequence shown here is derived from an EMBL/GenBank/DDBJ whole genome shotgun (WGS) entry which is preliminary data.</text>
</comment>